<feature type="region of interest" description="Disordered" evidence="1">
    <location>
        <begin position="202"/>
        <end position="251"/>
    </location>
</feature>
<feature type="compositionally biased region" description="Basic residues" evidence="1">
    <location>
        <begin position="202"/>
        <end position="211"/>
    </location>
</feature>
<evidence type="ECO:0000313" key="3">
    <source>
        <dbReference type="EMBL" id="OQV12316.1"/>
    </source>
</evidence>
<keyword evidence="4" id="KW-1185">Reference proteome</keyword>
<feature type="signal peptide" evidence="2">
    <location>
        <begin position="1"/>
        <end position="21"/>
    </location>
</feature>
<keyword evidence="2" id="KW-0732">Signal</keyword>
<dbReference type="AlphaFoldDB" id="A0A1W0WAR6"/>
<dbReference type="EMBL" id="MTYJ01000148">
    <property type="protein sequence ID" value="OQV12316.1"/>
    <property type="molecule type" value="Genomic_DNA"/>
</dbReference>
<organism evidence="3 4">
    <name type="scientific">Hypsibius exemplaris</name>
    <name type="common">Freshwater tardigrade</name>
    <dbReference type="NCBI Taxonomy" id="2072580"/>
    <lineage>
        <taxon>Eukaryota</taxon>
        <taxon>Metazoa</taxon>
        <taxon>Ecdysozoa</taxon>
        <taxon>Tardigrada</taxon>
        <taxon>Eutardigrada</taxon>
        <taxon>Parachela</taxon>
        <taxon>Hypsibioidea</taxon>
        <taxon>Hypsibiidae</taxon>
        <taxon>Hypsibius</taxon>
    </lineage>
</organism>
<sequence length="251" mass="28079">MTSLSLQTLLVCLGLVVCVHGHFGGDSQSNEVGDDSAANLNFRLIQLGFFGEGGENAGRPKPRPRLPPFFVGAYRSVPSRDWQINMFQIYNATGFPTDYVNAVMVINITDLRNGSFRFVESADNTTFYDLVFKLDQPIVVNGTNSSSDGQYMFMAARSKLTVWSNSTALGLSRADMQFDPRGRCNGVDVVYRIMDPKITGARHFRRVRRKPRQDEDESVEPMEENNDQSHSSPLMQDDSGNQEDDDEGDDE</sequence>
<comment type="caution">
    <text evidence="3">The sequence shown here is derived from an EMBL/GenBank/DDBJ whole genome shotgun (WGS) entry which is preliminary data.</text>
</comment>
<feature type="chain" id="PRO_5012777223" evidence="2">
    <location>
        <begin position="22"/>
        <end position="251"/>
    </location>
</feature>
<proteinExistence type="predicted"/>
<dbReference type="Proteomes" id="UP000192578">
    <property type="component" value="Unassembled WGS sequence"/>
</dbReference>
<evidence type="ECO:0000313" key="4">
    <source>
        <dbReference type="Proteomes" id="UP000192578"/>
    </source>
</evidence>
<evidence type="ECO:0000256" key="1">
    <source>
        <dbReference type="SAM" id="MobiDB-lite"/>
    </source>
</evidence>
<feature type="compositionally biased region" description="Acidic residues" evidence="1">
    <location>
        <begin position="240"/>
        <end position="251"/>
    </location>
</feature>
<protein>
    <submittedName>
        <fullName evidence="3">Uncharacterized protein</fullName>
    </submittedName>
</protein>
<accession>A0A1W0WAR6</accession>
<evidence type="ECO:0000256" key="2">
    <source>
        <dbReference type="SAM" id="SignalP"/>
    </source>
</evidence>
<reference evidence="4" key="1">
    <citation type="submission" date="2017-01" db="EMBL/GenBank/DDBJ databases">
        <title>Comparative genomics of anhydrobiosis in the tardigrade Hypsibius dujardini.</title>
        <authorList>
            <person name="Yoshida Y."/>
            <person name="Koutsovoulos G."/>
            <person name="Laetsch D."/>
            <person name="Stevens L."/>
            <person name="Kumar S."/>
            <person name="Horikawa D."/>
            <person name="Ishino K."/>
            <person name="Komine S."/>
            <person name="Tomita M."/>
            <person name="Blaxter M."/>
            <person name="Arakawa K."/>
        </authorList>
    </citation>
    <scope>NUCLEOTIDE SEQUENCE [LARGE SCALE GENOMIC DNA]</scope>
    <source>
        <strain evidence="4">Z151</strain>
    </source>
</reference>
<name>A0A1W0WAR6_HYPEX</name>
<feature type="compositionally biased region" description="Acidic residues" evidence="1">
    <location>
        <begin position="214"/>
        <end position="226"/>
    </location>
</feature>
<gene>
    <name evidence="3" type="ORF">BV898_13427</name>
</gene>